<proteinExistence type="inferred from homology"/>
<name>A0A382MRA8_9ZZZZ</name>
<dbReference type="PANTHER" id="PTHR45745:SF1">
    <property type="entry name" value="PHOSPHOGLUCOMUTASE 2B-RELATED"/>
    <property type="match status" value="1"/>
</dbReference>
<dbReference type="InterPro" id="IPR005845">
    <property type="entry name" value="A-D-PHexomutase_a/b/a-II"/>
</dbReference>
<dbReference type="EMBL" id="UINC01095138">
    <property type="protein sequence ID" value="SVC50978.1"/>
    <property type="molecule type" value="Genomic_DNA"/>
</dbReference>
<dbReference type="SUPFAM" id="SSF53738">
    <property type="entry name" value="Phosphoglucomutase, first 3 domains"/>
    <property type="match status" value="2"/>
</dbReference>
<feature type="non-terminal residue" evidence="8">
    <location>
        <position position="304"/>
    </location>
</feature>
<dbReference type="PROSITE" id="PS00710">
    <property type="entry name" value="PGM_PMM"/>
    <property type="match status" value="1"/>
</dbReference>
<dbReference type="GO" id="GO:0005975">
    <property type="term" value="P:carbohydrate metabolic process"/>
    <property type="evidence" value="ECO:0007669"/>
    <property type="project" value="InterPro"/>
</dbReference>
<accession>A0A382MRA8</accession>
<dbReference type="InterPro" id="IPR016066">
    <property type="entry name" value="A-D-PHexomutase_CS"/>
</dbReference>
<keyword evidence="5" id="KW-0413">Isomerase</keyword>
<evidence type="ECO:0000256" key="5">
    <source>
        <dbReference type="ARBA" id="ARBA00023235"/>
    </source>
</evidence>
<dbReference type="Pfam" id="PF02879">
    <property type="entry name" value="PGM_PMM_II"/>
    <property type="match status" value="1"/>
</dbReference>
<evidence type="ECO:0000256" key="4">
    <source>
        <dbReference type="ARBA" id="ARBA00022842"/>
    </source>
</evidence>
<feature type="domain" description="Alpha-D-phosphohexomutase alpha/beta/alpha" evidence="6">
    <location>
        <begin position="63"/>
        <end position="201"/>
    </location>
</feature>
<sequence length="304" mass="32857">MTLGTGLQKVTEMVAEGILSVRAGENLRLWLTEEDYSVFVSEILELIDGNDPDDLEDRFRTTIEFGTGGIRGTMGAGPNRINIRTIGEAAQGLAQYVKNVGGSEAADQGIVVAYDTRNNSYRFARETAAIIAGNGIVVHLFPEARATPQLSFAVRALAGVAGVVISASHNPPSDNGFKVYWSDGGQVVSPHDKKIIAEVRAVGEIVRCDFNRALEVGLVRLVDSEIDTRYVSCLARLTLTDAREVRLVYTPLHGVGMTSVAAVLQELGYRDLHIVEEQAVQDGNFPTVRDGIANPEDPRSFSLA</sequence>
<keyword evidence="4" id="KW-0460">Magnesium</keyword>
<dbReference type="GO" id="GO:0006166">
    <property type="term" value="P:purine ribonucleoside salvage"/>
    <property type="evidence" value="ECO:0007669"/>
    <property type="project" value="TreeGrafter"/>
</dbReference>
<evidence type="ECO:0000256" key="3">
    <source>
        <dbReference type="ARBA" id="ARBA00022723"/>
    </source>
</evidence>
<comment type="similarity">
    <text evidence="2">Belongs to the phosphohexose mutase family.</text>
</comment>
<evidence type="ECO:0000313" key="8">
    <source>
        <dbReference type="EMBL" id="SVC50978.1"/>
    </source>
</evidence>
<reference evidence="8" key="1">
    <citation type="submission" date="2018-05" db="EMBL/GenBank/DDBJ databases">
        <authorList>
            <person name="Lanie J.A."/>
            <person name="Ng W.-L."/>
            <person name="Kazmierczak K.M."/>
            <person name="Andrzejewski T.M."/>
            <person name="Davidsen T.M."/>
            <person name="Wayne K.J."/>
            <person name="Tettelin H."/>
            <person name="Glass J.I."/>
            <person name="Rusch D."/>
            <person name="Podicherti R."/>
            <person name="Tsui H.-C.T."/>
            <person name="Winkler M.E."/>
        </authorList>
    </citation>
    <scope>NUCLEOTIDE SEQUENCE</scope>
</reference>
<evidence type="ECO:0000256" key="2">
    <source>
        <dbReference type="ARBA" id="ARBA00010231"/>
    </source>
</evidence>
<dbReference type="PANTHER" id="PTHR45745">
    <property type="entry name" value="PHOSPHOMANNOMUTASE 45A"/>
    <property type="match status" value="1"/>
</dbReference>
<dbReference type="Gene3D" id="3.40.120.10">
    <property type="entry name" value="Alpha-D-Glucose-1,6-Bisphosphate, subunit A, domain 3"/>
    <property type="match status" value="2"/>
</dbReference>
<keyword evidence="3" id="KW-0479">Metal-binding</keyword>
<protein>
    <recommendedName>
        <fullName evidence="9">Alpha-D-phosphohexomutase alpha/beta/alpha domain-containing protein</fullName>
    </recommendedName>
</protein>
<dbReference type="InterPro" id="IPR016055">
    <property type="entry name" value="A-D-PHexomutase_a/b/a-I/II/III"/>
</dbReference>
<dbReference type="GO" id="GO:0000287">
    <property type="term" value="F:magnesium ion binding"/>
    <property type="evidence" value="ECO:0007669"/>
    <property type="project" value="InterPro"/>
</dbReference>
<dbReference type="AlphaFoldDB" id="A0A382MRA8"/>
<dbReference type="Pfam" id="PF02878">
    <property type="entry name" value="PGM_PMM_I"/>
    <property type="match status" value="1"/>
</dbReference>
<feature type="domain" description="Alpha-D-phosphohexomutase alpha/beta/alpha" evidence="7">
    <location>
        <begin position="240"/>
        <end position="303"/>
    </location>
</feature>
<comment type="cofactor">
    <cofactor evidence="1">
        <name>Mg(2+)</name>
        <dbReference type="ChEBI" id="CHEBI:18420"/>
    </cofactor>
</comment>
<organism evidence="8">
    <name type="scientific">marine metagenome</name>
    <dbReference type="NCBI Taxonomy" id="408172"/>
    <lineage>
        <taxon>unclassified sequences</taxon>
        <taxon>metagenomes</taxon>
        <taxon>ecological metagenomes</taxon>
    </lineage>
</organism>
<dbReference type="GO" id="GO:0008973">
    <property type="term" value="F:phosphopentomutase activity"/>
    <property type="evidence" value="ECO:0007669"/>
    <property type="project" value="TreeGrafter"/>
</dbReference>
<evidence type="ECO:0000256" key="1">
    <source>
        <dbReference type="ARBA" id="ARBA00001946"/>
    </source>
</evidence>
<evidence type="ECO:0008006" key="9">
    <source>
        <dbReference type="Google" id="ProtNLM"/>
    </source>
</evidence>
<evidence type="ECO:0000259" key="6">
    <source>
        <dbReference type="Pfam" id="PF02878"/>
    </source>
</evidence>
<dbReference type="InterPro" id="IPR005844">
    <property type="entry name" value="A-D-PHexomutase_a/b/a-I"/>
</dbReference>
<gene>
    <name evidence="8" type="ORF">METZ01_LOCUS303832</name>
</gene>
<evidence type="ECO:0000259" key="7">
    <source>
        <dbReference type="Pfam" id="PF02879"/>
    </source>
</evidence>